<proteinExistence type="predicted"/>
<keyword evidence="1" id="KW-1133">Transmembrane helix</keyword>
<dbReference type="Proteomes" id="UP000284416">
    <property type="component" value="Unassembled WGS sequence"/>
</dbReference>
<dbReference type="EMBL" id="QWEG01000006">
    <property type="protein sequence ID" value="RHW40832.1"/>
    <property type="molecule type" value="Genomic_DNA"/>
</dbReference>
<keyword evidence="1" id="KW-0472">Membrane</keyword>
<accession>A0A417YUP8</accession>
<keyword evidence="1" id="KW-0812">Transmembrane</keyword>
<dbReference type="OrthoDB" id="2943632at2"/>
<sequence length="73" mass="8210">MCDTKWFGIVLLAAGSFFYLGTILPTTSANHLDQIGMSVASLVFLAGSILFLQKSREYREMLLEHEDGEEYFS</sequence>
<comment type="caution">
    <text evidence="2">The sequence shown here is derived from an EMBL/GenBank/DDBJ whole genome shotgun (WGS) entry which is preliminary data.</text>
</comment>
<protein>
    <recommendedName>
        <fullName evidence="4">YrhC-like protein</fullName>
    </recommendedName>
</protein>
<keyword evidence="3" id="KW-1185">Reference proteome</keyword>
<evidence type="ECO:0000313" key="3">
    <source>
        <dbReference type="Proteomes" id="UP000284416"/>
    </source>
</evidence>
<name>A0A417YUP8_9BACI</name>
<feature type="transmembrane region" description="Helical" evidence="1">
    <location>
        <begin position="35"/>
        <end position="52"/>
    </location>
</feature>
<evidence type="ECO:0000256" key="1">
    <source>
        <dbReference type="SAM" id="Phobius"/>
    </source>
</evidence>
<dbReference type="InterPro" id="IPR025418">
    <property type="entry name" value="YrhC-like"/>
</dbReference>
<reference evidence="2 3" key="1">
    <citation type="journal article" date="2017" name="Int. J. Syst. Evol. Microbiol.">
        <title>Bacillus notoginsengisoli sp. nov., a novel bacterium isolated from the rhizosphere of Panax notoginseng.</title>
        <authorList>
            <person name="Zhang M.Y."/>
            <person name="Cheng J."/>
            <person name="Cai Y."/>
            <person name="Zhang T.Y."/>
            <person name="Wu Y.Y."/>
            <person name="Manikprabhu D."/>
            <person name="Li W.J."/>
            <person name="Zhang Y.X."/>
        </authorList>
    </citation>
    <scope>NUCLEOTIDE SEQUENCE [LARGE SCALE GENOMIC DNA]</scope>
    <source>
        <strain evidence="2 3">JCM 30743</strain>
    </source>
</reference>
<evidence type="ECO:0000313" key="2">
    <source>
        <dbReference type="EMBL" id="RHW40832.1"/>
    </source>
</evidence>
<organism evidence="2 3">
    <name type="scientific">Neobacillus notoginsengisoli</name>
    <dbReference type="NCBI Taxonomy" id="1578198"/>
    <lineage>
        <taxon>Bacteria</taxon>
        <taxon>Bacillati</taxon>
        <taxon>Bacillota</taxon>
        <taxon>Bacilli</taxon>
        <taxon>Bacillales</taxon>
        <taxon>Bacillaceae</taxon>
        <taxon>Neobacillus</taxon>
    </lineage>
</organism>
<feature type="transmembrane region" description="Helical" evidence="1">
    <location>
        <begin position="7"/>
        <end position="29"/>
    </location>
</feature>
<evidence type="ECO:0008006" key="4">
    <source>
        <dbReference type="Google" id="ProtNLM"/>
    </source>
</evidence>
<dbReference type="AlphaFoldDB" id="A0A417YUP8"/>
<dbReference type="Pfam" id="PF14143">
    <property type="entry name" value="YrhC"/>
    <property type="match status" value="1"/>
</dbReference>
<gene>
    <name evidence="2" type="ORF">D1B31_10240</name>
</gene>